<dbReference type="InterPro" id="IPR004331">
    <property type="entry name" value="SPX_dom"/>
</dbReference>
<reference evidence="11" key="1">
    <citation type="submission" date="2016-06" db="UniProtKB">
        <authorList>
            <consortium name="WormBaseParasite"/>
        </authorList>
    </citation>
    <scope>IDENTIFICATION</scope>
</reference>
<dbReference type="GO" id="GO:0016036">
    <property type="term" value="P:cellular response to phosphate starvation"/>
    <property type="evidence" value="ECO:0007669"/>
    <property type="project" value="TreeGrafter"/>
</dbReference>
<accession>A0A183ITG2</accession>
<dbReference type="PANTHER" id="PTHR10783">
    <property type="entry name" value="XENOTROPIC AND POLYTROPIC RETROVIRUS RECEPTOR 1-RELATED"/>
    <property type="match status" value="1"/>
</dbReference>
<dbReference type="WBParaSite" id="SBAD_0000717401-mRNA-1">
    <property type="protein sequence ID" value="SBAD_0000717401-mRNA-1"/>
    <property type="gene ID" value="SBAD_0000717401"/>
</dbReference>
<evidence type="ECO:0000256" key="6">
    <source>
        <dbReference type="SAM" id="Phobius"/>
    </source>
</evidence>
<dbReference type="CDD" id="cd14477">
    <property type="entry name" value="SPX_XPR1_like"/>
    <property type="match status" value="1"/>
</dbReference>
<evidence type="ECO:0000256" key="3">
    <source>
        <dbReference type="ARBA" id="ARBA00022692"/>
    </source>
</evidence>
<evidence type="ECO:0000259" key="7">
    <source>
        <dbReference type="PROSITE" id="PS51380"/>
    </source>
</evidence>
<feature type="transmembrane region" description="Helical" evidence="6">
    <location>
        <begin position="242"/>
        <end position="266"/>
    </location>
</feature>
<evidence type="ECO:0000256" key="1">
    <source>
        <dbReference type="ARBA" id="ARBA00004141"/>
    </source>
</evidence>
<dbReference type="PROSITE" id="PS51382">
    <property type="entry name" value="SPX"/>
    <property type="match status" value="1"/>
</dbReference>
<proteinExistence type="inferred from homology"/>
<comment type="subcellular location">
    <subcellularLocation>
        <location evidence="1">Membrane</location>
        <topology evidence="1">Multi-pass membrane protein</topology>
    </subcellularLocation>
</comment>
<sequence length="694" mass="81291">MKFGEHLASHLTPEWRKQYIQYGAMKVMVYEILENLPSSDLGVQFRERYIARKDEKFFKFCAQELEKINLFFNRKLAEAHEKCRELMYELEQALTVGGIAEERAKIPQSLKKKLLMLTKERLAPKPAEDQVIRQRTISELKNAFSEFYLSLVLLQNYQQLNATGFRKILKKHDKVLQTTKGSEWRMNNVESALFFLNKDIDKLIELTENAFTTRLEKGDRQAAMKRLRVAPFSETQQPLTTFLLGFYLGCFVVLLCLMFLSIALFVIPGEPRWVAVRLFRGFFILFVNIFLMGVNMYGWQRNGVNHVLIFEIDPRRHLTYQKLLEISTMFLMVWALCILGYLYAVKIGTSPLIFPLILMSFFIAWTFNPFNVFARSSRYWLLRHLYNCFTSPFHQVTFPDFWLADQMNSLVTLFLDFEYFCCFYCSEVDYSHGMQIILMRNVNFTVGNVTISKESSWGVHPSNYRLDRCSSNDYGIRPVISLLPALIRFLQCLRRYSDSRSAFPHLVNAGKYSITFFVVIFGALNTLHKQKYHLSNAHMYGPFFYLWIIANVVSFCYTYTWDITMDWGLLDRNCGKNNLGDAWLTEADVLLSVTAPLECFRRFVWNYFRLENEHLNNCGQFRAVRDISLRPLNKGDIDELQSMVDNDEGVAHRGRDFQLLFSKKGKAKTKSNLRQRLVSKLAVRNVNGLIKRER</sequence>
<feature type="domain" description="SPX" evidence="8">
    <location>
        <begin position="1"/>
        <end position="186"/>
    </location>
</feature>
<dbReference type="Pfam" id="PF03105">
    <property type="entry name" value="SPX"/>
    <property type="match status" value="2"/>
</dbReference>
<dbReference type="EMBL" id="UZAM01010151">
    <property type="protein sequence ID" value="VDP11108.1"/>
    <property type="molecule type" value="Genomic_DNA"/>
</dbReference>
<feature type="transmembrane region" description="Helical" evidence="6">
    <location>
        <begin position="278"/>
        <end position="299"/>
    </location>
</feature>
<keyword evidence="3 6" id="KW-0812">Transmembrane</keyword>
<dbReference type="GO" id="GO:0000822">
    <property type="term" value="F:inositol hexakisphosphate binding"/>
    <property type="evidence" value="ECO:0007669"/>
    <property type="project" value="TreeGrafter"/>
</dbReference>
<name>A0A183ITG2_9BILA</name>
<reference evidence="9 10" key="2">
    <citation type="submission" date="2018-11" db="EMBL/GenBank/DDBJ databases">
        <authorList>
            <consortium name="Pathogen Informatics"/>
        </authorList>
    </citation>
    <scope>NUCLEOTIDE SEQUENCE [LARGE SCALE GENOMIC DNA]</scope>
</reference>
<comment type="similarity">
    <text evidence="2">Belongs to the SYG1 (TC 2.A.94) family.</text>
</comment>
<keyword evidence="5 6" id="KW-0472">Membrane</keyword>
<dbReference type="GO" id="GO:0006817">
    <property type="term" value="P:phosphate ion transport"/>
    <property type="evidence" value="ECO:0007669"/>
    <property type="project" value="TreeGrafter"/>
</dbReference>
<evidence type="ECO:0000259" key="8">
    <source>
        <dbReference type="PROSITE" id="PS51382"/>
    </source>
</evidence>
<dbReference type="AlphaFoldDB" id="A0A183ITG2"/>
<evidence type="ECO:0000313" key="10">
    <source>
        <dbReference type="Proteomes" id="UP000270296"/>
    </source>
</evidence>
<dbReference type="GO" id="GO:0005886">
    <property type="term" value="C:plasma membrane"/>
    <property type="evidence" value="ECO:0007669"/>
    <property type="project" value="TreeGrafter"/>
</dbReference>
<feature type="transmembrane region" description="Helical" evidence="6">
    <location>
        <begin position="544"/>
        <end position="563"/>
    </location>
</feature>
<dbReference type="InterPro" id="IPR004342">
    <property type="entry name" value="EXS_C"/>
</dbReference>
<evidence type="ECO:0000256" key="5">
    <source>
        <dbReference type="ARBA" id="ARBA00023136"/>
    </source>
</evidence>
<protein>
    <submittedName>
        <fullName evidence="11">Xenotropic and polytropic retrovirus receptor 1</fullName>
    </submittedName>
</protein>
<dbReference type="OrthoDB" id="9970435at2759"/>
<evidence type="ECO:0000256" key="2">
    <source>
        <dbReference type="ARBA" id="ARBA00009665"/>
    </source>
</evidence>
<evidence type="ECO:0000313" key="11">
    <source>
        <dbReference type="WBParaSite" id="SBAD_0000717401-mRNA-1"/>
    </source>
</evidence>
<keyword evidence="10" id="KW-1185">Reference proteome</keyword>
<feature type="transmembrane region" description="Helical" evidence="6">
    <location>
        <begin position="326"/>
        <end position="345"/>
    </location>
</feature>
<dbReference type="PANTHER" id="PTHR10783:SF103">
    <property type="entry name" value="SOLUTE CARRIER FAMILY 53 MEMBER 1"/>
    <property type="match status" value="1"/>
</dbReference>
<keyword evidence="4 6" id="KW-1133">Transmembrane helix</keyword>
<evidence type="ECO:0000313" key="9">
    <source>
        <dbReference type="EMBL" id="VDP11108.1"/>
    </source>
</evidence>
<feature type="domain" description="EXS" evidence="7">
    <location>
        <begin position="468"/>
        <end position="641"/>
    </location>
</feature>
<feature type="transmembrane region" description="Helical" evidence="6">
    <location>
        <begin position="352"/>
        <end position="374"/>
    </location>
</feature>
<feature type="transmembrane region" description="Helical" evidence="6">
    <location>
        <begin position="502"/>
        <end position="524"/>
    </location>
</feature>
<gene>
    <name evidence="9" type="ORF">SBAD_LOCUS6909</name>
</gene>
<dbReference type="Pfam" id="PF03124">
    <property type="entry name" value="EXS"/>
    <property type="match status" value="2"/>
</dbReference>
<organism evidence="11">
    <name type="scientific">Soboliphyme baturini</name>
    <dbReference type="NCBI Taxonomy" id="241478"/>
    <lineage>
        <taxon>Eukaryota</taxon>
        <taxon>Metazoa</taxon>
        <taxon>Ecdysozoa</taxon>
        <taxon>Nematoda</taxon>
        <taxon>Enoplea</taxon>
        <taxon>Dorylaimia</taxon>
        <taxon>Dioctophymatida</taxon>
        <taxon>Dioctophymatoidea</taxon>
        <taxon>Soboliphymatidae</taxon>
        <taxon>Soboliphyme</taxon>
    </lineage>
</organism>
<dbReference type="PROSITE" id="PS51380">
    <property type="entry name" value="EXS"/>
    <property type="match status" value="1"/>
</dbReference>
<evidence type="ECO:0000256" key="4">
    <source>
        <dbReference type="ARBA" id="ARBA00022989"/>
    </source>
</evidence>
<dbReference type="GO" id="GO:0005794">
    <property type="term" value="C:Golgi apparatus"/>
    <property type="evidence" value="ECO:0007669"/>
    <property type="project" value="TreeGrafter"/>
</dbReference>
<dbReference type="Proteomes" id="UP000270296">
    <property type="component" value="Unassembled WGS sequence"/>
</dbReference>